<dbReference type="STRING" id="1855383.SAMN05216548_10452"/>
<name>A0A1H9FA99_9HYPH</name>
<reference evidence="2 3" key="1">
    <citation type="submission" date="2016-10" db="EMBL/GenBank/DDBJ databases">
        <authorList>
            <person name="de Groot N.N."/>
        </authorList>
    </citation>
    <scope>NUCLEOTIDE SEQUENCE [LARGE SCALE GENOMIC DNA]</scope>
    <source>
        <strain evidence="2 3">A52C2</strain>
    </source>
</reference>
<keyword evidence="3" id="KW-1185">Reference proteome</keyword>
<dbReference type="InterPro" id="IPR050426">
    <property type="entry name" value="Glycosyltransferase_28"/>
</dbReference>
<dbReference type="GO" id="GO:0016757">
    <property type="term" value="F:glycosyltransferase activity"/>
    <property type="evidence" value="ECO:0007669"/>
    <property type="project" value="UniProtKB-ARBA"/>
</dbReference>
<feature type="domain" description="Erythromycin biosynthesis protein CIII-like C-terminal" evidence="1">
    <location>
        <begin position="282"/>
        <end position="371"/>
    </location>
</feature>
<dbReference type="PANTHER" id="PTHR48050">
    <property type="entry name" value="STEROL 3-BETA-GLUCOSYLTRANSFERASE"/>
    <property type="match status" value="1"/>
</dbReference>
<dbReference type="InterPro" id="IPR010610">
    <property type="entry name" value="EryCIII-like_C"/>
</dbReference>
<evidence type="ECO:0000313" key="3">
    <source>
        <dbReference type="Proteomes" id="UP000199647"/>
    </source>
</evidence>
<dbReference type="Pfam" id="PF06722">
    <property type="entry name" value="EryCIII-like_C"/>
    <property type="match status" value="1"/>
</dbReference>
<sequence length="396" mass="42170">MMSSPVALLAWELGAGLGHARRLLVAAKALQQRGFRPIVAARELWAATDEFHAAGIPLIQAPHHQGQAPKVRPFRARGFADMVAICGFARAEALWPAVHGWDGLFDLVRPDVVVADYSPVLSLAAYGRVPLVAIGDGFVLPPPHLPTFPLLREGSDMPGEAELLANAAKVQDRRGLPAPATLPGLIGGDAHVVCTLPETDIYADRRERPASGPLTATHEPLGPATQQGLFAYLAADHGLTPKLLQVLCDMRVPAEIFVRDAPDSLKASLRNAHVTVHDTPPPLPEALARAALVIHHGGIGTSESCLALGRPQVVLPRHFEQTLNARRLRQLGAAVALPSEFKLAEAQDLIAAALASESMKKLAEARAHQIADRHYDSVGEIAGHCEALAGRGVMQV</sequence>
<dbReference type="SUPFAM" id="SSF53756">
    <property type="entry name" value="UDP-Glycosyltransferase/glycogen phosphorylase"/>
    <property type="match status" value="1"/>
</dbReference>
<dbReference type="PANTHER" id="PTHR48050:SF13">
    <property type="entry name" value="STEROL 3-BETA-GLUCOSYLTRANSFERASE UGT80A2"/>
    <property type="match status" value="1"/>
</dbReference>
<dbReference type="OrthoDB" id="271062at2"/>
<dbReference type="RefSeq" id="WP_092495936.1">
    <property type="nucleotide sequence ID" value="NZ_FOFG01000004.1"/>
</dbReference>
<dbReference type="Proteomes" id="UP000199647">
    <property type="component" value="Unassembled WGS sequence"/>
</dbReference>
<dbReference type="EMBL" id="FOFG01000004">
    <property type="protein sequence ID" value="SEQ34860.1"/>
    <property type="molecule type" value="Genomic_DNA"/>
</dbReference>
<accession>A0A1H9FA99</accession>
<dbReference type="AlphaFoldDB" id="A0A1H9FA99"/>
<protein>
    <submittedName>
        <fullName evidence="2">UDP:flavonoid glycosyltransferase YjiC, YdhE family</fullName>
    </submittedName>
</protein>
<gene>
    <name evidence="2" type="ORF">SAMN05216548_10452</name>
</gene>
<keyword evidence="2" id="KW-0808">Transferase</keyword>
<dbReference type="Gene3D" id="3.40.50.2000">
    <property type="entry name" value="Glycogen Phosphorylase B"/>
    <property type="match status" value="2"/>
</dbReference>
<organism evidence="2 3">
    <name type="scientific">Faunimonas pinastri</name>
    <dbReference type="NCBI Taxonomy" id="1855383"/>
    <lineage>
        <taxon>Bacteria</taxon>
        <taxon>Pseudomonadati</taxon>
        <taxon>Pseudomonadota</taxon>
        <taxon>Alphaproteobacteria</taxon>
        <taxon>Hyphomicrobiales</taxon>
        <taxon>Afifellaceae</taxon>
        <taxon>Faunimonas</taxon>
    </lineage>
</organism>
<proteinExistence type="predicted"/>
<evidence type="ECO:0000259" key="1">
    <source>
        <dbReference type="Pfam" id="PF06722"/>
    </source>
</evidence>
<evidence type="ECO:0000313" key="2">
    <source>
        <dbReference type="EMBL" id="SEQ34860.1"/>
    </source>
</evidence>